<evidence type="ECO:0000313" key="1">
    <source>
        <dbReference type="EMBL" id="MEN2768708.1"/>
    </source>
</evidence>
<dbReference type="Gene3D" id="3.40.50.1000">
    <property type="entry name" value="HAD superfamily/HAD-like"/>
    <property type="match status" value="1"/>
</dbReference>
<dbReference type="InterPro" id="IPR036412">
    <property type="entry name" value="HAD-like_sf"/>
</dbReference>
<dbReference type="PANTHER" id="PTHR10000:SF55">
    <property type="entry name" value="5-AMINO-6-(5-PHOSPHO-D-RIBITYLAMINO)URACIL PHOSPHATASE YCSE"/>
    <property type="match status" value="1"/>
</dbReference>
<evidence type="ECO:0000313" key="2">
    <source>
        <dbReference type="Proteomes" id="UP001444625"/>
    </source>
</evidence>
<sequence length="249" mass="27783">MSEIKLIALDMDGTLLTKEHQVSDRTKEAIAKALAKGVHVVLSTGRSLSTCYPYAQELNLASYLVTCNGGEIWTMEKELLEQHLLDTEIVEKIWHLGLELGVEMWMISTEGFLRGERPDNFYDYDWLKFGCDSEDTDKLARLVKELSYFAELEITNSLPTNIEINPKGVSKAKALERVCQKLDITMDNVMSVGDSLNDIKMIQEAGIGVAMGNAQEAIKKVANHITDTNDEDGVAKAIEHFVIESNRNG</sequence>
<dbReference type="RefSeq" id="WP_345826202.1">
    <property type="nucleotide sequence ID" value="NZ_JBDIML010000006.1"/>
</dbReference>
<dbReference type="Gene3D" id="3.30.1240.10">
    <property type="match status" value="1"/>
</dbReference>
<reference evidence="1 2" key="1">
    <citation type="submission" date="2024-05" db="EMBL/GenBank/DDBJ databases">
        <authorList>
            <person name="Haq I."/>
            <person name="Ullah Z."/>
            <person name="Ahmad R."/>
            <person name="Li M."/>
            <person name="Tong Y."/>
        </authorList>
    </citation>
    <scope>NUCLEOTIDE SEQUENCE [LARGE SCALE GENOMIC DNA]</scope>
    <source>
        <strain evidence="1 2">16A2E</strain>
    </source>
</reference>
<dbReference type="PANTHER" id="PTHR10000">
    <property type="entry name" value="PHOSPHOSERINE PHOSPHATASE"/>
    <property type="match status" value="1"/>
</dbReference>
<dbReference type="NCBIfam" id="TIGR01484">
    <property type="entry name" value="HAD-SF-IIB"/>
    <property type="match status" value="1"/>
</dbReference>
<dbReference type="InterPro" id="IPR006379">
    <property type="entry name" value="HAD-SF_hydro_IIB"/>
</dbReference>
<dbReference type="PROSITE" id="PS01228">
    <property type="entry name" value="COF_1"/>
    <property type="match status" value="1"/>
</dbReference>
<dbReference type="PROSITE" id="PS01229">
    <property type="entry name" value="COF_2"/>
    <property type="match status" value="1"/>
</dbReference>
<dbReference type="Proteomes" id="UP001444625">
    <property type="component" value="Unassembled WGS sequence"/>
</dbReference>
<dbReference type="Pfam" id="PF08282">
    <property type="entry name" value="Hydrolase_3"/>
    <property type="match status" value="2"/>
</dbReference>
<gene>
    <name evidence="1" type="ORF">ABC228_16105</name>
</gene>
<comment type="caution">
    <text evidence="1">The sequence shown here is derived from an EMBL/GenBank/DDBJ whole genome shotgun (WGS) entry which is preliminary data.</text>
</comment>
<dbReference type="EC" id="3.1.3.-" evidence="1"/>
<proteinExistence type="predicted"/>
<dbReference type="InterPro" id="IPR023214">
    <property type="entry name" value="HAD_sf"/>
</dbReference>
<dbReference type="SUPFAM" id="SSF56784">
    <property type="entry name" value="HAD-like"/>
    <property type="match status" value="1"/>
</dbReference>
<dbReference type="EMBL" id="JBDIML010000006">
    <property type="protein sequence ID" value="MEN2768708.1"/>
    <property type="molecule type" value="Genomic_DNA"/>
</dbReference>
<organism evidence="1 2">
    <name type="scientific">Ornithinibacillus xuwenensis</name>
    <dbReference type="NCBI Taxonomy" id="3144668"/>
    <lineage>
        <taxon>Bacteria</taxon>
        <taxon>Bacillati</taxon>
        <taxon>Bacillota</taxon>
        <taxon>Bacilli</taxon>
        <taxon>Bacillales</taxon>
        <taxon>Bacillaceae</taxon>
        <taxon>Ornithinibacillus</taxon>
    </lineage>
</organism>
<dbReference type="CDD" id="cd07516">
    <property type="entry name" value="HAD_Pase"/>
    <property type="match status" value="1"/>
</dbReference>
<keyword evidence="1" id="KW-0378">Hydrolase</keyword>
<dbReference type="GO" id="GO:0016787">
    <property type="term" value="F:hydrolase activity"/>
    <property type="evidence" value="ECO:0007669"/>
    <property type="project" value="UniProtKB-KW"/>
</dbReference>
<protein>
    <submittedName>
        <fullName evidence="1">Cof-type HAD-IIB family hydrolase</fullName>
        <ecNumber evidence="1">3.1.3.-</ecNumber>
    </submittedName>
</protein>
<name>A0ABU9XME2_9BACI</name>
<dbReference type="SFLD" id="SFLDG01140">
    <property type="entry name" value="C2.B:_Phosphomannomutase_and_P"/>
    <property type="match status" value="1"/>
</dbReference>
<accession>A0ABU9XME2</accession>
<keyword evidence="2" id="KW-1185">Reference proteome</keyword>
<dbReference type="SFLD" id="SFLDS00003">
    <property type="entry name" value="Haloacid_Dehalogenase"/>
    <property type="match status" value="1"/>
</dbReference>